<evidence type="ECO:0000256" key="1">
    <source>
        <dbReference type="SAM" id="MobiDB-lite"/>
    </source>
</evidence>
<dbReference type="EMBL" id="CADCUQ010000243">
    <property type="protein sequence ID" value="CAA9387642.1"/>
    <property type="molecule type" value="Genomic_DNA"/>
</dbReference>
<sequence length="113" mass="12402">MPLYEFECARHGAFTLVRPMSESGRDGPCPTCDVAGRRVINPPTLLTMGAPARDAAFRNERSRHEPRVSRSGCAHASPATKAADRASAARRDEPPKPKLQAYAGPRPWVVEHR</sequence>
<dbReference type="SMART" id="SM00834">
    <property type="entry name" value="CxxC_CXXC_SSSS"/>
    <property type="match status" value="1"/>
</dbReference>
<dbReference type="AlphaFoldDB" id="A0A6J4NH41"/>
<reference evidence="3" key="1">
    <citation type="submission" date="2020-02" db="EMBL/GenBank/DDBJ databases">
        <authorList>
            <person name="Meier V. D."/>
        </authorList>
    </citation>
    <scope>NUCLEOTIDE SEQUENCE</scope>
    <source>
        <strain evidence="3">AVDCRST_MAG64</strain>
    </source>
</reference>
<dbReference type="Pfam" id="PF09723">
    <property type="entry name" value="Zn_ribbon_8"/>
    <property type="match status" value="1"/>
</dbReference>
<gene>
    <name evidence="3" type="ORF">AVDCRST_MAG64-1116</name>
</gene>
<accession>A0A6J4NH41</accession>
<feature type="region of interest" description="Disordered" evidence="1">
    <location>
        <begin position="58"/>
        <end position="113"/>
    </location>
</feature>
<dbReference type="NCBIfam" id="TIGR02605">
    <property type="entry name" value="CxxC_CxxC_SSSS"/>
    <property type="match status" value="1"/>
</dbReference>
<name>A0A6J4NH41_9BACT</name>
<evidence type="ECO:0000259" key="2">
    <source>
        <dbReference type="SMART" id="SM00834"/>
    </source>
</evidence>
<organism evidence="3">
    <name type="scientific">uncultured Phycisphaerae bacterium</name>
    <dbReference type="NCBI Taxonomy" id="904963"/>
    <lineage>
        <taxon>Bacteria</taxon>
        <taxon>Pseudomonadati</taxon>
        <taxon>Planctomycetota</taxon>
        <taxon>Phycisphaerae</taxon>
        <taxon>environmental samples</taxon>
    </lineage>
</organism>
<dbReference type="InterPro" id="IPR013429">
    <property type="entry name" value="Regulatory_FmdB_Zinc_ribbon"/>
</dbReference>
<feature type="domain" description="Putative regulatory protein FmdB zinc ribbon" evidence="2">
    <location>
        <begin position="1"/>
        <end position="41"/>
    </location>
</feature>
<feature type="compositionally biased region" description="Basic and acidic residues" evidence="1">
    <location>
        <begin position="58"/>
        <end position="68"/>
    </location>
</feature>
<proteinExistence type="predicted"/>
<evidence type="ECO:0000313" key="3">
    <source>
        <dbReference type="EMBL" id="CAA9387642.1"/>
    </source>
</evidence>
<protein>
    <recommendedName>
        <fullName evidence="2">Putative regulatory protein FmdB zinc ribbon domain-containing protein</fullName>
    </recommendedName>
</protein>
<feature type="compositionally biased region" description="Basic and acidic residues" evidence="1">
    <location>
        <begin position="82"/>
        <end position="96"/>
    </location>
</feature>